<comment type="caution">
    <text evidence="7">The sequence shown here is derived from an EMBL/GenBank/DDBJ whole genome shotgun (WGS) entry which is preliminary data.</text>
</comment>
<dbReference type="NCBIfam" id="TIGR03654">
    <property type="entry name" value="L6_bact"/>
    <property type="match status" value="1"/>
</dbReference>
<dbReference type="SUPFAM" id="SSF56053">
    <property type="entry name" value="Ribosomal protein L6"/>
    <property type="match status" value="2"/>
</dbReference>
<dbReference type="RefSeq" id="WP_263713703.1">
    <property type="nucleotide sequence ID" value="NZ_JAOWKX010000011.1"/>
</dbReference>
<dbReference type="InterPro" id="IPR000702">
    <property type="entry name" value="Ribosomal_uL6-like"/>
</dbReference>
<sequence length="177" mass="19091">MSRVAKAPVEIKSGVEITIAGQDITVKGSKGTLNRTFNDAVEVVQEENQLKVAPREGFADGWAQAGTARALLNAMVIGVSEGFEKKLQLIGVGYRAQAQGAKLNLTLGFSHPVVYEMPQGITVETPSQTEVVVKGADKQLVGQVAANIRGYRPPEPYKGKGVRYADEVVRRKEAKKK</sequence>
<dbReference type="PIRSF" id="PIRSF002162">
    <property type="entry name" value="Ribosomal_L6"/>
    <property type="match status" value="1"/>
</dbReference>
<comment type="function">
    <text evidence="3 5">This protein binds to the 23S rRNA, and is important in its secondary structure. It is located near the subunit interface in the base of the L7/L12 stalk, and near the tRNA binding site of the peptidyltransferase center.</text>
</comment>
<proteinExistence type="inferred from homology"/>
<dbReference type="PRINTS" id="PR00059">
    <property type="entry name" value="RIBOSOMALL6"/>
</dbReference>
<evidence type="ECO:0000256" key="5">
    <source>
        <dbReference type="RuleBase" id="RU003870"/>
    </source>
</evidence>
<dbReference type="EMBL" id="JAOWKX010000011">
    <property type="protein sequence ID" value="MCV2886415.1"/>
    <property type="molecule type" value="Genomic_DNA"/>
</dbReference>
<reference evidence="7 8" key="1">
    <citation type="submission" date="2022-10" db="EMBL/GenBank/DDBJ databases">
        <title>Aestuariibacter sp. AA17 isolated from Montipora capitata coral fragment.</title>
        <authorList>
            <person name="Emsley S.A."/>
            <person name="Pfannmuller K.M."/>
            <person name="Loughran R.M."/>
            <person name="Shlafstein M."/>
            <person name="Papke E."/>
            <person name="Saw J.H."/>
            <person name="Ushijima B."/>
            <person name="Videau P."/>
        </authorList>
    </citation>
    <scope>NUCLEOTIDE SEQUENCE [LARGE SCALE GENOMIC DNA]</scope>
    <source>
        <strain evidence="7 8">AA17</strain>
    </source>
</reference>
<dbReference type="InterPro" id="IPR019906">
    <property type="entry name" value="Ribosomal_uL6_bac-type"/>
</dbReference>
<dbReference type="InterPro" id="IPR020040">
    <property type="entry name" value="Ribosomal_uL6_a/b-dom"/>
</dbReference>
<keyword evidence="8" id="KW-1185">Reference proteome</keyword>
<feature type="domain" description="Large ribosomal subunit protein uL6 alpha-beta" evidence="6">
    <location>
        <begin position="90"/>
        <end position="164"/>
    </location>
</feature>
<keyword evidence="1 3" id="KW-0689">Ribosomal protein</keyword>
<dbReference type="Pfam" id="PF00347">
    <property type="entry name" value="Ribosomal_L6"/>
    <property type="match status" value="2"/>
</dbReference>
<accession>A0ABT3ACR2</accession>
<evidence type="ECO:0000256" key="1">
    <source>
        <dbReference type="ARBA" id="ARBA00022980"/>
    </source>
</evidence>
<comment type="subunit">
    <text evidence="3">Part of the 50S ribosomal subunit.</text>
</comment>
<comment type="similarity">
    <text evidence="3 4">Belongs to the universal ribosomal protein uL6 family.</text>
</comment>
<dbReference type="PANTHER" id="PTHR11655">
    <property type="entry name" value="60S/50S RIBOSOMAL PROTEIN L6/L9"/>
    <property type="match status" value="1"/>
</dbReference>
<name>A0ABT3ACR2_9ALTE</name>
<dbReference type="GO" id="GO:0005840">
    <property type="term" value="C:ribosome"/>
    <property type="evidence" value="ECO:0007669"/>
    <property type="project" value="UniProtKB-KW"/>
</dbReference>
<evidence type="ECO:0000313" key="8">
    <source>
        <dbReference type="Proteomes" id="UP001652504"/>
    </source>
</evidence>
<evidence type="ECO:0000256" key="4">
    <source>
        <dbReference type="RuleBase" id="RU003869"/>
    </source>
</evidence>
<keyword evidence="3 5" id="KW-0694">RNA-binding</keyword>
<evidence type="ECO:0000313" key="7">
    <source>
        <dbReference type="EMBL" id="MCV2886415.1"/>
    </source>
</evidence>
<protein>
    <recommendedName>
        <fullName evidence="3">Large ribosomal subunit protein uL6</fullName>
    </recommendedName>
</protein>
<keyword evidence="3 5" id="KW-0699">rRNA-binding</keyword>
<dbReference type="PANTHER" id="PTHR11655:SF14">
    <property type="entry name" value="LARGE RIBOSOMAL SUBUNIT PROTEIN UL6M"/>
    <property type="match status" value="1"/>
</dbReference>
<dbReference type="Gene3D" id="3.90.930.12">
    <property type="entry name" value="Ribosomal protein L6, alpha-beta domain"/>
    <property type="match status" value="2"/>
</dbReference>
<evidence type="ECO:0000259" key="6">
    <source>
        <dbReference type="Pfam" id="PF00347"/>
    </source>
</evidence>
<gene>
    <name evidence="3 7" type="primary">rplF</name>
    <name evidence="7" type="ORF">OE749_17100</name>
</gene>
<evidence type="ECO:0000256" key="2">
    <source>
        <dbReference type="ARBA" id="ARBA00023274"/>
    </source>
</evidence>
<dbReference type="Proteomes" id="UP001652504">
    <property type="component" value="Unassembled WGS sequence"/>
</dbReference>
<dbReference type="HAMAP" id="MF_01365_B">
    <property type="entry name" value="Ribosomal_uL6_B"/>
    <property type="match status" value="1"/>
</dbReference>
<organism evidence="7 8">
    <name type="scientific">Fluctibacter corallii</name>
    <dbReference type="NCBI Taxonomy" id="2984329"/>
    <lineage>
        <taxon>Bacteria</taxon>
        <taxon>Pseudomonadati</taxon>
        <taxon>Pseudomonadota</taxon>
        <taxon>Gammaproteobacteria</taxon>
        <taxon>Alteromonadales</taxon>
        <taxon>Alteromonadaceae</taxon>
        <taxon>Fluctibacter</taxon>
    </lineage>
</organism>
<feature type="domain" description="Large ribosomal subunit protein uL6 alpha-beta" evidence="6">
    <location>
        <begin position="13"/>
        <end position="82"/>
    </location>
</feature>
<dbReference type="InterPro" id="IPR036789">
    <property type="entry name" value="Ribosomal_uL6-like_a/b-dom_sf"/>
</dbReference>
<dbReference type="InterPro" id="IPR002358">
    <property type="entry name" value="Ribosomal_uL6_CS"/>
</dbReference>
<keyword evidence="2 3" id="KW-0687">Ribonucleoprotein</keyword>
<dbReference type="PROSITE" id="PS00525">
    <property type="entry name" value="RIBOSOMAL_L6_1"/>
    <property type="match status" value="1"/>
</dbReference>
<evidence type="ECO:0000256" key="3">
    <source>
        <dbReference type="HAMAP-Rule" id="MF_01365"/>
    </source>
</evidence>